<dbReference type="GO" id="GO:0016020">
    <property type="term" value="C:membrane"/>
    <property type="evidence" value="ECO:0007669"/>
    <property type="project" value="UniProtKB-SubCell"/>
</dbReference>
<dbReference type="GO" id="GO:0008381">
    <property type="term" value="F:mechanosensitive monoatomic ion channel activity"/>
    <property type="evidence" value="ECO:0007669"/>
    <property type="project" value="UniProtKB-ARBA"/>
</dbReference>
<comment type="subcellular location">
    <subcellularLocation>
        <location evidence="1">Membrane</location>
    </subcellularLocation>
</comment>
<organism evidence="7 8">
    <name type="scientific">Plesiocystis pacifica SIR-1</name>
    <dbReference type="NCBI Taxonomy" id="391625"/>
    <lineage>
        <taxon>Bacteria</taxon>
        <taxon>Pseudomonadati</taxon>
        <taxon>Myxococcota</taxon>
        <taxon>Polyangia</taxon>
        <taxon>Nannocystales</taxon>
        <taxon>Nannocystaceae</taxon>
        <taxon>Plesiocystis</taxon>
    </lineage>
</organism>
<dbReference type="OrthoDB" id="5510018at2"/>
<feature type="transmembrane region" description="Helical" evidence="5">
    <location>
        <begin position="42"/>
        <end position="62"/>
    </location>
</feature>
<dbReference type="AlphaFoldDB" id="A6G252"/>
<keyword evidence="2 5" id="KW-0812">Transmembrane</keyword>
<dbReference type="InterPro" id="IPR023408">
    <property type="entry name" value="MscS_beta-dom_sf"/>
</dbReference>
<dbReference type="RefSeq" id="WP_006970801.1">
    <property type="nucleotide sequence ID" value="NZ_ABCS01000014.1"/>
</dbReference>
<evidence type="ECO:0000259" key="6">
    <source>
        <dbReference type="Pfam" id="PF00924"/>
    </source>
</evidence>
<evidence type="ECO:0000256" key="5">
    <source>
        <dbReference type="SAM" id="Phobius"/>
    </source>
</evidence>
<name>A6G252_9BACT</name>
<dbReference type="STRING" id="391625.PPSIR1_20379"/>
<dbReference type="InterPro" id="IPR010920">
    <property type="entry name" value="LSM_dom_sf"/>
</dbReference>
<evidence type="ECO:0000256" key="3">
    <source>
        <dbReference type="ARBA" id="ARBA00022989"/>
    </source>
</evidence>
<accession>A6G252</accession>
<evidence type="ECO:0000256" key="4">
    <source>
        <dbReference type="ARBA" id="ARBA00023136"/>
    </source>
</evidence>
<feature type="domain" description="Mechanosensitive ion channel MscS" evidence="6">
    <location>
        <begin position="126"/>
        <end position="178"/>
    </location>
</feature>
<reference evidence="7 8" key="1">
    <citation type="submission" date="2007-06" db="EMBL/GenBank/DDBJ databases">
        <authorList>
            <person name="Shimkets L."/>
            <person name="Ferriera S."/>
            <person name="Johnson J."/>
            <person name="Kravitz S."/>
            <person name="Beeson K."/>
            <person name="Sutton G."/>
            <person name="Rogers Y.-H."/>
            <person name="Friedman R."/>
            <person name="Frazier M."/>
            <person name="Venter J.C."/>
        </authorList>
    </citation>
    <scope>NUCLEOTIDE SEQUENCE [LARGE SCALE GENOMIC DNA]</scope>
    <source>
        <strain evidence="7 8">SIR-1</strain>
    </source>
</reference>
<dbReference type="SUPFAM" id="SSF50182">
    <property type="entry name" value="Sm-like ribonucleoproteins"/>
    <property type="match status" value="1"/>
</dbReference>
<evidence type="ECO:0000313" key="8">
    <source>
        <dbReference type="Proteomes" id="UP000005801"/>
    </source>
</evidence>
<feature type="transmembrane region" description="Helical" evidence="5">
    <location>
        <begin position="82"/>
        <end position="100"/>
    </location>
</feature>
<evidence type="ECO:0000256" key="1">
    <source>
        <dbReference type="ARBA" id="ARBA00004370"/>
    </source>
</evidence>
<dbReference type="Gene3D" id="2.30.30.60">
    <property type="match status" value="1"/>
</dbReference>
<dbReference type="Proteomes" id="UP000005801">
    <property type="component" value="Unassembled WGS sequence"/>
</dbReference>
<dbReference type="InterPro" id="IPR006685">
    <property type="entry name" value="MscS_channel_2nd"/>
</dbReference>
<proteinExistence type="predicted"/>
<sequence>MLTTLALALANAPSVAPATPLGARIDGELEALLTIRPVALLTGWTFVFALAVALAVLGPLAVRTTWRLGFDVRHRLGYAASASRVLALGMVVLGVLRPFLSQAPTLGSAVVLLGVGMATIAAPTHLRNLGAGLALIPRTRLREGDLVTVGALEGTVRDIGLLRVSLRTGAGGITHVPAVDFDRLPIVVGSRRAAVPIAVSVPVPDDLAPATLARARRELWCSPYRRAGTELEIRHEASTGEGGKGRLSVRMDTWAATSSTEVEAHLLALLGRVLPDPVGKPGSASEEGSP</sequence>
<keyword evidence="8" id="KW-1185">Reference proteome</keyword>
<feature type="transmembrane region" description="Helical" evidence="5">
    <location>
        <begin position="106"/>
        <end position="126"/>
    </location>
</feature>
<dbReference type="EMBL" id="ABCS01000014">
    <property type="protein sequence ID" value="EDM80021.1"/>
    <property type="molecule type" value="Genomic_DNA"/>
</dbReference>
<keyword evidence="4 5" id="KW-0472">Membrane</keyword>
<protein>
    <recommendedName>
        <fullName evidence="6">Mechanosensitive ion channel MscS domain-containing protein</fullName>
    </recommendedName>
</protein>
<keyword evidence="3 5" id="KW-1133">Transmembrane helix</keyword>
<comment type="caution">
    <text evidence="7">The sequence shown here is derived from an EMBL/GenBank/DDBJ whole genome shotgun (WGS) entry which is preliminary data.</text>
</comment>
<evidence type="ECO:0000256" key="2">
    <source>
        <dbReference type="ARBA" id="ARBA00022692"/>
    </source>
</evidence>
<dbReference type="Pfam" id="PF00924">
    <property type="entry name" value="MS_channel_2nd"/>
    <property type="match status" value="1"/>
</dbReference>
<evidence type="ECO:0000313" key="7">
    <source>
        <dbReference type="EMBL" id="EDM80021.1"/>
    </source>
</evidence>
<gene>
    <name evidence="7" type="ORF">PPSIR1_20379</name>
</gene>